<dbReference type="GO" id="GO:0005634">
    <property type="term" value="C:nucleus"/>
    <property type="evidence" value="ECO:0007669"/>
    <property type="project" value="UniProtKB-SubCell"/>
</dbReference>
<evidence type="ECO:0000256" key="2">
    <source>
        <dbReference type="ARBA" id="ARBA00023015"/>
    </source>
</evidence>
<dbReference type="InterPro" id="IPR036955">
    <property type="entry name" value="AP2/ERF_dom_sf"/>
</dbReference>
<dbReference type="Proteomes" id="UP000245207">
    <property type="component" value="Unassembled WGS sequence"/>
</dbReference>
<keyword evidence="4" id="KW-0010">Activator</keyword>
<protein>
    <submittedName>
        <fullName evidence="10">AP2/ERF domain-containing protein</fullName>
    </submittedName>
</protein>
<evidence type="ECO:0000256" key="5">
    <source>
        <dbReference type="ARBA" id="ARBA00023163"/>
    </source>
</evidence>
<dbReference type="OrthoDB" id="207175at2759"/>
<accession>A0A2U1MID5</accession>
<dbReference type="AlphaFoldDB" id="A0A2U1MID5"/>
<dbReference type="Gene3D" id="3.30.730.10">
    <property type="entry name" value="AP2/ERF domain"/>
    <property type="match status" value="2"/>
</dbReference>
<feature type="region of interest" description="Disordered" evidence="8">
    <location>
        <begin position="33"/>
        <end position="53"/>
    </location>
</feature>
<keyword evidence="2" id="KW-0805">Transcription regulation</keyword>
<dbReference type="Pfam" id="PF00847">
    <property type="entry name" value="AP2"/>
    <property type="match status" value="1"/>
</dbReference>
<dbReference type="CDD" id="cd00018">
    <property type="entry name" value="AP2"/>
    <property type="match status" value="2"/>
</dbReference>
<dbReference type="InterPro" id="IPR001471">
    <property type="entry name" value="AP2/ERF_dom"/>
</dbReference>
<evidence type="ECO:0000256" key="8">
    <source>
        <dbReference type="SAM" id="MobiDB-lite"/>
    </source>
</evidence>
<sequence>MTQSANSLLLCPDTNELQEMRLVQVVQPTKPVVQVNQAGKKSRRGPRSRSSQYRGVTFYRRTGRWESHIWDCGKQVYLGGFDTAHAAARAYDRAAIKFRGVDADINFSLTDYDEDMKQMKNFSKEEFVHILRRQSTGFSRGSSKYRGVTLHKCGRWEARMGQLLGKKAYDKAAIECNGREAVTNFEASTYEGNTQQASHQGNDHNLNLSLGISTSSPGVGSSKNRNIEPSHLNYMQDTRRLQHLENPVLTTAGITPFKGLPFTSGRSPSWNGVYNTFVPNYEGNMTSAGTITGPSQGPPNWGWQLHGHNHMSVASAAASSGFSAPVATSILPSGSHHPRNTVSVAAFNSHYPPSMAATSSSQYYYQIRPPPPPPPP</sequence>
<evidence type="ECO:0000259" key="9">
    <source>
        <dbReference type="PROSITE" id="PS51032"/>
    </source>
</evidence>
<evidence type="ECO:0000256" key="3">
    <source>
        <dbReference type="ARBA" id="ARBA00023125"/>
    </source>
</evidence>
<dbReference type="SMART" id="SM00380">
    <property type="entry name" value="AP2"/>
    <property type="match status" value="2"/>
</dbReference>
<dbReference type="GO" id="GO:0003700">
    <property type="term" value="F:DNA-binding transcription factor activity"/>
    <property type="evidence" value="ECO:0007669"/>
    <property type="project" value="InterPro"/>
</dbReference>
<feature type="domain" description="AP2/ERF" evidence="9">
    <location>
        <begin position="52"/>
        <end position="108"/>
    </location>
</feature>
<reference evidence="10 11" key="1">
    <citation type="journal article" date="2018" name="Mol. Plant">
        <title>The genome of Artemisia annua provides insight into the evolution of Asteraceae family and artemisinin biosynthesis.</title>
        <authorList>
            <person name="Shen Q."/>
            <person name="Zhang L."/>
            <person name="Liao Z."/>
            <person name="Wang S."/>
            <person name="Yan T."/>
            <person name="Shi P."/>
            <person name="Liu M."/>
            <person name="Fu X."/>
            <person name="Pan Q."/>
            <person name="Wang Y."/>
            <person name="Lv Z."/>
            <person name="Lu X."/>
            <person name="Zhang F."/>
            <person name="Jiang W."/>
            <person name="Ma Y."/>
            <person name="Chen M."/>
            <person name="Hao X."/>
            <person name="Li L."/>
            <person name="Tang Y."/>
            <person name="Lv G."/>
            <person name="Zhou Y."/>
            <person name="Sun X."/>
            <person name="Brodelius P.E."/>
            <person name="Rose J.K.C."/>
            <person name="Tang K."/>
        </authorList>
    </citation>
    <scope>NUCLEOTIDE SEQUENCE [LARGE SCALE GENOMIC DNA]</scope>
    <source>
        <strain evidence="11">cv. Huhao1</strain>
        <tissue evidence="10">Leaf</tissue>
    </source>
</reference>
<comment type="subcellular location">
    <subcellularLocation>
        <location evidence="1">Nucleus</location>
    </subcellularLocation>
</comment>
<keyword evidence="6" id="KW-0539">Nucleus</keyword>
<evidence type="ECO:0000313" key="11">
    <source>
        <dbReference type="Proteomes" id="UP000245207"/>
    </source>
</evidence>
<dbReference type="STRING" id="35608.A0A2U1MID5"/>
<organism evidence="10 11">
    <name type="scientific">Artemisia annua</name>
    <name type="common">Sweet wormwood</name>
    <dbReference type="NCBI Taxonomy" id="35608"/>
    <lineage>
        <taxon>Eukaryota</taxon>
        <taxon>Viridiplantae</taxon>
        <taxon>Streptophyta</taxon>
        <taxon>Embryophyta</taxon>
        <taxon>Tracheophyta</taxon>
        <taxon>Spermatophyta</taxon>
        <taxon>Magnoliopsida</taxon>
        <taxon>eudicotyledons</taxon>
        <taxon>Gunneridae</taxon>
        <taxon>Pentapetalae</taxon>
        <taxon>asterids</taxon>
        <taxon>campanulids</taxon>
        <taxon>Asterales</taxon>
        <taxon>Asteraceae</taxon>
        <taxon>Asteroideae</taxon>
        <taxon>Anthemideae</taxon>
        <taxon>Artemisiinae</taxon>
        <taxon>Artemisia</taxon>
    </lineage>
</organism>
<gene>
    <name evidence="10" type="ORF">CTI12_AA377740</name>
</gene>
<name>A0A2U1MID5_ARTAN</name>
<keyword evidence="11" id="KW-1185">Reference proteome</keyword>
<dbReference type="PANTHER" id="PTHR32467">
    <property type="entry name" value="AP2-LIKE ETHYLENE-RESPONSIVE TRANSCRIPTION FACTOR"/>
    <property type="match status" value="1"/>
</dbReference>
<dbReference type="SUPFAM" id="SSF54171">
    <property type="entry name" value="DNA-binding domain"/>
    <property type="match status" value="2"/>
</dbReference>
<dbReference type="EMBL" id="PKPP01005211">
    <property type="protein sequence ID" value="PWA60986.1"/>
    <property type="molecule type" value="Genomic_DNA"/>
</dbReference>
<dbReference type="InterPro" id="IPR016177">
    <property type="entry name" value="DNA-bd_dom_sf"/>
</dbReference>
<evidence type="ECO:0000256" key="7">
    <source>
        <dbReference type="ARBA" id="ARBA00037973"/>
    </source>
</evidence>
<comment type="caution">
    <text evidence="10">The sequence shown here is derived from an EMBL/GenBank/DDBJ whole genome shotgun (WGS) entry which is preliminary data.</text>
</comment>
<evidence type="ECO:0000313" key="10">
    <source>
        <dbReference type="EMBL" id="PWA60986.1"/>
    </source>
</evidence>
<evidence type="ECO:0000256" key="1">
    <source>
        <dbReference type="ARBA" id="ARBA00004123"/>
    </source>
</evidence>
<dbReference type="FunFam" id="3.30.730.10:FF:000004">
    <property type="entry name" value="AP2-like ethylene-responsive transcription factor"/>
    <property type="match status" value="1"/>
</dbReference>
<proteinExistence type="inferred from homology"/>
<dbReference type="GO" id="GO:0003677">
    <property type="term" value="F:DNA binding"/>
    <property type="evidence" value="ECO:0007669"/>
    <property type="project" value="UniProtKB-KW"/>
</dbReference>
<keyword evidence="3" id="KW-0238">DNA-binding</keyword>
<evidence type="ECO:0000256" key="6">
    <source>
        <dbReference type="ARBA" id="ARBA00023242"/>
    </source>
</evidence>
<dbReference type="PROSITE" id="PS51032">
    <property type="entry name" value="AP2_ERF"/>
    <property type="match status" value="1"/>
</dbReference>
<keyword evidence="5" id="KW-0804">Transcription</keyword>
<dbReference type="PANTHER" id="PTHR32467:SF118">
    <property type="entry name" value="ETHYLENE-RESPONSIVE TRANSCRIPTION FACTOR RAP2-7"/>
    <property type="match status" value="1"/>
</dbReference>
<evidence type="ECO:0000256" key="4">
    <source>
        <dbReference type="ARBA" id="ARBA00023159"/>
    </source>
</evidence>
<comment type="similarity">
    <text evidence="7">Belongs to the AP2/ERF transcription factor family. AP2 subfamily.</text>
</comment>